<feature type="compositionally biased region" description="Pro residues" evidence="6">
    <location>
        <begin position="522"/>
        <end position="534"/>
    </location>
</feature>
<feature type="compositionally biased region" description="Low complexity" evidence="6">
    <location>
        <begin position="636"/>
        <end position="645"/>
    </location>
</feature>
<evidence type="ECO:0000256" key="5">
    <source>
        <dbReference type="PROSITE-ProRule" id="PRU10141"/>
    </source>
</evidence>
<dbReference type="PROSITE" id="PS50011">
    <property type="entry name" value="PROTEIN_KINASE_DOM"/>
    <property type="match status" value="1"/>
</dbReference>
<dbReference type="PANTHER" id="PTHR43289">
    <property type="entry name" value="MITOGEN-ACTIVATED PROTEIN KINASE KINASE KINASE 20-RELATED"/>
    <property type="match status" value="1"/>
</dbReference>
<feature type="region of interest" description="Disordered" evidence="6">
    <location>
        <begin position="165"/>
        <end position="192"/>
    </location>
</feature>
<feature type="compositionally biased region" description="Basic and acidic residues" evidence="6">
    <location>
        <begin position="173"/>
        <end position="182"/>
    </location>
</feature>
<evidence type="ECO:0000256" key="3">
    <source>
        <dbReference type="ARBA" id="ARBA00022777"/>
    </source>
</evidence>
<dbReference type="InterPro" id="IPR000719">
    <property type="entry name" value="Prot_kinase_dom"/>
</dbReference>
<keyword evidence="3 8" id="KW-0418">Kinase</keyword>
<dbReference type="InterPro" id="IPR011009">
    <property type="entry name" value="Kinase-like_dom_sf"/>
</dbReference>
<keyword evidence="1" id="KW-0808">Transferase</keyword>
<dbReference type="PANTHER" id="PTHR43289:SF34">
    <property type="entry name" value="SERINE_THREONINE-PROTEIN KINASE YBDM-RELATED"/>
    <property type="match status" value="1"/>
</dbReference>
<dbReference type="RefSeq" id="WP_226725529.1">
    <property type="nucleotide sequence ID" value="NZ_JAJAUY010000011.1"/>
</dbReference>
<dbReference type="PROSITE" id="PS00107">
    <property type="entry name" value="PROTEIN_KINASE_ATP"/>
    <property type="match status" value="1"/>
</dbReference>
<feature type="compositionally biased region" description="Pro residues" evidence="6">
    <location>
        <begin position="399"/>
        <end position="417"/>
    </location>
</feature>
<dbReference type="EMBL" id="JAJAUY010000011">
    <property type="protein sequence ID" value="MCB5178746.1"/>
    <property type="molecule type" value="Genomic_DNA"/>
</dbReference>
<evidence type="ECO:0000313" key="9">
    <source>
        <dbReference type="Proteomes" id="UP001199054"/>
    </source>
</evidence>
<feature type="compositionally biased region" description="Low complexity" evidence="6">
    <location>
        <begin position="591"/>
        <end position="626"/>
    </location>
</feature>
<gene>
    <name evidence="8" type="ORF">LG632_05015</name>
</gene>
<dbReference type="SUPFAM" id="SSF56112">
    <property type="entry name" value="Protein kinase-like (PK-like)"/>
    <property type="match status" value="1"/>
</dbReference>
<keyword evidence="9" id="KW-1185">Reference proteome</keyword>
<comment type="caution">
    <text evidence="8">The sequence shown here is derived from an EMBL/GenBank/DDBJ whole genome shotgun (WGS) entry which is preliminary data.</text>
</comment>
<sequence length="749" mass="76016">MEQLLPQDPHRIGPYRLLARLGSGGMGRVYLARSDRGRTVAVKLVHRELALREEFRIRFRREVAAARRIGSEWTAPVLDADTEAETPWLATGYIAGPALRQVVSHDFGPLPSRSVRILAAGLAYAVQDIHSAGLIHRDLKPSNVLVTLDGPRVIDFGIARALAQPDQPHQPHLPHESDHSDPSDQLGGGLTRTGQLVGSPGFMAPEQIRGERVSPACDVFCLGTVLAYAATGRLPFGDAQEAGGLAALLLRITGAEPVLDGVPGELRDLVRDCLHKNPAARPTPAQILARVGAGDTVADGRALEPWLPSPLVAQLGRHAVRLLDHEESIPAGPPGPATPARSTAGTTGAATTDAGTTGAGTTGAGTTDAGTTDAGTTGAGPGSRGASAAAPTGRAPAPTQSPGPVAPTPPSPAPAAPTHPTSDATPPQGSGLAPTPSARPGSATTPPQEPGSAASRSPETGFAPDAPPGPGPGAAQPTGPGHRSASADQARPGAEPPQPTQPGFGPEEPTRVAGLPVYGPVPVNPGRPTYPPHPTYLGLPPVEEPPRPHRPRAASTAFLLAVAAVVAVAAGGTVYAVVRGGHPGEPAPGQRTRTAPAPSPTAGGTGATGSAPSSPGSRSSADSGSGSDSGSGTGTGSSSPGGADSLPPAYAGTWRTTATTQTWHLTLTPGSVGDPVMRLSVQDPSYSCTWTATLQHGGDTVELSASTLQSGGPPHCQPGPWSRLRLLPDGSLQRQLMEGDRPPLTYQRG</sequence>
<dbReference type="Gene3D" id="3.30.200.20">
    <property type="entry name" value="Phosphorylase Kinase, domain 1"/>
    <property type="match status" value="1"/>
</dbReference>
<evidence type="ECO:0000256" key="6">
    <source>
        <dbReference type="SAM" id="MobiDB-lite"/>
    </source>
</evidence>
<proteinExistence type="predicted"/>
<feature type="compositionally biased region" description="Low complexity" evidence="6">
    <location>
        <begin position="338"/>
        <end position="356"/>
    </location>
</feature>
<keyword evidence="2 5" id="KW-0547">Nucleotide-binding</keyword>
<name>A0ABS8B2D0_9ACTN</name>
<evidence type="ECO:0000256" key="4">
    <source>
        <dbReference type="ARBA" id="ARBA00022840"/>
    </source>
</evidence>
<dbReference type="GO" id="GO:0016301">
    <property type="term" value="F:kinase activity"/>
    <property type="evidence" value="ECO:0007669"/>
    <property type="project" value="UniProtKB-KW"/>
</dbReference>
<feature type="compositionally biased region" description="Low complexity" evidence="6">
    <location>
        <begin position="418"/>
        <end position="427"/>
    </location>
</feature>
<dbReference type="Gene3D" id="1.10.510.10">
    <property type="entry name" value="Transferase(Phosphotransferase) domain 1"/>
    <property type="match status" value="1"/>
</dbReference>
<reference evidence="8 9" key="1">
    <citation type="submission" date="2021-10" db="EMBL/GenBank/DDBJ databases">
        <title>Streptomyces sp. strain SMC 277, a novel streptomycete isolated from soil.</title>
        <authorList>
            <person name="Chanama M."/>
        </authorList>
    </citation>
    <scope>NUCLEOTIDE SEQUENCE [LARGE SCALE GENOMIC DNA]</scope>
    <source>
        <strain evidence="8 9">SMC 277</strain>
    </source>
</reference>
<evidence type="ECO:0000313" key="8">
    <source>
        <dbReference type="EMBL" id="MCB5178746.1"/>
    </source>
</evidence>
<dbReference type="InterPro" id="IPR017441">
    <property type="entry name" value="Protein_kinase_ATP_BS"/>
</dbReference>
<keyword evidence="4 5" id="KW-0067">ATP-binding</keyword>
<evidence type="ECO:0000256" key="1">
    <source>
        <dbReference type="ARBA" id="ARBA00022679"/>
    </source>
</evidence>
<dbReference type="Proteomes" id="UP001199054">
    <property type="component" value="Unassembled WGS sequence"/>
</dbReference>
<dbReference type="PROSITE" id="PS00108">
    <property type="entry name" value="PROTEIN_KINASE_ST"/>
    <property type="match status" value="1"/>
</dbReference>
<feature type="region of interest" description="Disordered" evidence="6">
    <location>
        <begin position="327"/>
        <end position="551"/>
    </location>
</feature>
<evidence type="ECO:0000259" key="7">
    <source>
        <dbReference type="PROSITE" id="PS50011"/>
    </source>
</evidence>
<feature type="domain" description="Protein kinase" evidence="7">
    <location>
        <begin position="15"/>
        <end position="307"/>
    </location>
</feature>
<feature type="binding site" evidence="5">
    <location>
        <position position="43"/>
    </location>
    <ligand>
        <name>ATP</name>
        <dbReference type="ChEBI" id="CHEBI:30616"/>
    </ligand>
</feature>
<dbReference type="InterPro" id="IPR008271">
    <property type="entry name" value="Ser/Thr_kinase_AS"/>
</dbReference>
<organism evidence="8 9">
    <name type="scientific">Streptomyces antimicrobicus</name>
    <dbReference type="NCBI Taxonomy" id="2883108"/>
    <lineage>
        <taxon>Bacteria</taxon>
        <taxon>Bacillati</taxon>
        <taxon>Actinomycetota</taxon>
        <taxon>Actinomycetes</taxon>
        <taxon>Kitasatosporales</taxon>
        <taxon>Streptomycetaceae</taxon>
        <taxon>Streptomyces</taxon>
    </lineage>
</organism>
<feature type="compositionally biased region" description="Low complexity" evidence="6">
    <location>
        <begin position="384"/>
        <end position="398"/>
    </location>
</feature>
<dbReference type="Pfam" id="PF00069">
    <property type="entry name" value="Pkinase"/>
    <property type="match status" value="1"/>
</dbReference>
<accession>A0ABS8B2D0</accession>
<dbReference type="SMART" id="SM00220">
    <property type="entry name" value="S_TKc"/>
    <property type="match status" value="1"/>
</dbReference>
<evidence type="ECO:0000256" key="2">
    <source>
        <dbReference type="ARBA" id="ARBA00022741"/>
    </source>
</evidence>
<feature type="compositionally biased region" description="Low complexity" evidence="6">
    <location>
        <begin position="364"/>
        <end position="376"/>
    </location>
</feature>
<protein>
    <submittedName>
        <fullName evidence="8">Protein kinase</fullName>
    </submittedName>
</protein>
<dbReference type="CDD" id="cd14014">
    <property type="entry name" value="STKc_PknB_like"/>
    <property type="match status" value="1"/>
</dbReference>
<feature type="region of interest" description="Disordered" evidence="6">
    <location>
        <begin position="582"/>
        <end position="651"/>
    </location>
</feature>